<organism evidence="1 2">
    <name type="scientific">Piloderma croceum (strain F 1598)</name>
    <dbReference type="NCBI Taxonomy" id="765440"/>
    <lineage>
        <taxon>Eukaryota</taxon>
        <taxon>Fungi</taxon>
        <taxon>Dikarya</taxon>
        <taxon>Basidiomycota</taxon>
        <taxon>Agaricomycotina</taxon>
        <taxon>Agaricomycetes</taxon>
        <taxon>Agaricomycetidae</taxon>
        <taxon>Atheliales</taxon>
        <taxon>Atheliaceae</taxon>
        <taxon>Piloderma</taxon>
    </lineage>
</organism>
<dbReference type="Proteomes" id="UP000054166">
    <property type="component" value="Unassembled WGS sequence"/>
</dbReference>
<protein>
    <recommendedName>
        <fullName evidence="3">SWIRM domain-containing protein</fullName>
    </recommendedName>
</protein>
<evidence type="ECO:0008006" key="3">
    <source>
        <dbReference type="Google" id="ProtNLM"/>
    </source>
</evidence>
<feature type="non-terminal residue" evidence="1">
    <location>
        <position position="61"/>
    </location>
</feature>
<evidence type="ECO:0000313" key="1">
    <source>
        <dbReference type="EMBL" id="KIM88689.1"/>
    </source>
</evidence>
<dbReference type="GO" id="GO:0005763">
    <property type="term" value="C:mitochondrial small ribosomal subunit"/>
    <property type="evidence" value="ECO:0007669"/>
    <property type="project" value="TreeGrafter"/>
</dbReference>
<dbReference type="InParanoid" id="A0A0C3GAD4"/>
<feature type="non-terminal residue" evidence="1">
    <location>
        <position position="1"/>
    </location>
</feature>
<evidence type="ECO:0000313" key="2">
    <source>
        <dbReference type="Proteomes" id="UP000054166"/>
    </source>
</evidence>
<dbReference type="HOGENOM" id="CLU_2740416_0_0_1"/>
<dbReference type="PANTHER" id="PTHR28158:SF1">
    <property type="entry name" value="SMALL RIBOSOMAL SUBUNIT PROTEIN MS45"/>
    <property type="match status" value="1"/>
</dbReference>
<reference evidence="1 2" key="1">
    <citation type="submission" date="2014-04" db="EMBL/GenBank/DDBJ databases">
        <authorList>
            <consortium name="DOE Joint Genome Institute"/>
            <person name="Kuo A."/>
            <person name="Tarkka M."/>
            <person name="Buscot F."/>
            <person name="Kohler A."/>
            <person name="Nagy L.G."/>
            <person name="Floudas D."/>
            <person name="Copeland A."/>
            <person name="Barry K.W."/>
            <person name="Cichocki N."/>
            <person name="Veneault-Fourrey C."/>
            <person name="LaButti K."/>
            <person name="Lindquist E.A."/>
            <person name="Lipzen A."/>
            <person name="Lundell T."/>
            <person name="Morin E."/>
            <person name="Murat C."/>
            <person name="Sun H."/>
            <person name="Tunlid A."/>
            <person name="Henrissat B."/>
            <person name="Grigoriev I.V."/>
            <person name="Hibbett D.S."/>
            <person name="Martin F."/>
            <person name="Nordberg H.P."/>
            <person name="Cantor M.N."/>
            <person name="Hua S.X."/>
        </authorList>
    </citation>
    <scope>NUCLEOTIDE SEQUENCE [LARGE SCALE GENOMIC DNA]</scope>
    <source>
        <strain evidence="1 2">F 1598</strain>
    </source>
</reference>
<dbReference type="EMBL" id="KN832976">
    <property type="protein sequence ID" value="KIM88689.1"/>
    <property type="molecule type" value="Genomic_DNA"/>
</dbReference>
<dbReference type="InterPro" id="IPR021036">
    <property type="entry name" value="Ribosomal_mS45"/>
</dbReference>
<dbReference type="Pfam" id="PF12298">
    <property type="entry name" value="Bot1p"/>
    <property type="match status" value="1"/>
</dbReference>
<dbReference type="GO" id="GO:0003735">
    <property type="term" value="F:structural constituent of ribosome"/>
    <property type="evidence" value="ECO:0007669"/>
    <property type="project" value="TreeGrafter"/>
</dbReference>
<dbReference type="PANTHER" id="PTHR28158">
    <property type="entry name" value="37S RIBOSOMAL PROTEIN S35, MITOCHONDRIAL"/>
    <property type="match status" value="1"/>
</dbReference>
<dbReference type="AlphaFoldDB" id="A0A0C3GAD4"/>
<accession>A0A0C3GAD4</accession>
<gene>
    <name evidence="1" type="ORF">PILCRDRAFT_31228</name>
</gene>
<dbReference type="OrthoDB" id="10052321at2759"/>
<dbReference type="GO" id="GO:0032543">
    <property type="term" value="P:mitochondrial translation"/>
    <property type="evidence" value="ECO:0007669"/>
    <property type="project" value="TreeGrafter"/>
</dbReference>
<reference evidence="2" key="2">
    <citation type="submission" date="2015-01" db="EMBL/GenBank/DDBJ databases">
        <title>Evolutionary Origins and Diversification of the Mycorrhizal Mutualists.</title>
        <authorList>
            <consortium name="DOE Joint Genome Institute"/>
            <consortium name="Mycorrhizal Genomics Consortium"/>
            <person name="Kohler A."/>
            <person name="Kuo A."/>
            <person name="Nagy L.G."/>
            <person name="Floudas D."/>
            <person name="Copeland A."/>
            <person name="Barry K.W."/>
            <person name="Cichocki N."/>
            <person name="Veneault-Fourrey C."/>
            <person name="LaButti K."/>
            <person name="Lindquist E.A."/>
            <person name="Lipzen A."/>
            <person name="Lundell T."/>
            <person name="Morin E."/>
            <person name="Murat C."/>
            <person name="Riley R."/>
            <person name="Ohm R."/>
            <person name="Sun H."/>
            <person name="Tunlid A."/>
            <person name="Henrissat B."/>
            <person name="Grigoriev I.V."/>
            <person name="Hibbett D.S."/>
            <person name="Martin F."/>
        </authorList>
    </citation>
    <scope>NUCLEOTIDE SEQUENCE [LARGE SCALE GENOMIC DNA]</scope>
    <source>
        <strain evidence="2">F 1598</strain>
    </source>
</reference>
<keyword evidence="2" id="KW-1185">Reference proteome</keyword>
<sequence length="61" mass="7230">LNRSFKPPIPVSDELRTTLYQQFMADPETNSVRVLAERNYLSMKRVDAILRLKGLEEHWKQ</sequence>
<name>A0A0C3GAD4_PILCF</name>
<proteinExistence type="predicted"/>